<dbReference type="InterPro" id="IPR018077">
    <property type="entry name" value="Glyco_hydro_fam25_subgr"/>
</dbReference>
<dbReference type="PANTHER" id="PTHR34135">
    <property type="entry name" value="LYSOZYME"/>
    <property type="match status" value="1"/>
</dbReference>
<dbReference type="Gene3D" id="3.20.20.80">
    <property type="entry name" value="Glycosidases"/>
    <property type="match status" value="1"/>
</dbReference>
<dbReference type="SMART" id="SM00641">
    <property type="entry name" value="Glyco_25"/>
    <property type="match status" value="1"/>
</dbReference>
<dbReference type="GO" id="GO:0016052">
    <property type="term" value="P:carbohydrate catabolic process"/>
    <property type="evidence" value="ECO:0007669"/>
    <property type="project" value="TreeGrafter"/>
</dbReference>
<name>C0EFR9_9FIRM</name>
<dbReference type="CDD" id="cd06414">
    <property type="entry name" value="GH25_LytC-like"/>
    <property type="match status" value="1"/>
</dbReference>
<accession>C0EFR9</accession>
<dbReference type="HOGENOM" id="CLU_044973_1_0_9"/>
<dbReference type="Proteomes" id="UP000003340">
    <property type="component" value="Unassembled WGS sequence"/>
</dbReference>
<evidence type="ECO:0000256" key="1">
    <source>
        <dbReference type="ARBA" id="ARBA00010646"/>
    </source>
</evidence>
<dbReference type="GO" id="GO:0009253">
    <property type="term" value="P:peptidoglycan catabolic process"/>
    <property type="evidence" value="ECO:0007669"/>
    <property type="project" value="InterPro"/>
</dbReference>
<dbReference type="SUPFAM" id="SSF51445">
    <property type="entry name" value="(Trans)glycosidases"/>
    <property type="match status" value="1"/>
</dbReference>
<dbReference type="InterPro" id="IPR002053">
    <property type="entry name" value="Glyco_hydro_25"/>
</dbReference>
<dbReference type="InterPro" id="IPR017853">
    <property type="entry name" value="GH"/>
</dbReference>
<dbReference type="GO" id="GO:0016998">
    <property type="term" value="P:cell wall macromolecule catabolic process"/>
    <property type="evidence" value="ECO:0007669"/>
    <property type="project" value="InterPro"/>
</dbReference>
<sequence>MPIKGIDVSKYQGQIDWPAVRADGVEFAMVRAGYGMYEHQKDPYFDQNVQGAQAAGVHVGAYHYSYAQSVEDARREAELFLSWIAPYSLDYPVAFDIEDGSQEGLSSETLTQIVETFCGIVEAAGYYTMVYANKYWVQHKLIYDRIKRWDIWLAHYAAVTDYDKEHGIWQCSSREQIAGISGNCDLDWAYRDYPALIREQGLNGFAPEQSAPQAPAPEESPTAYQVGDTVTVSSYYESSTETDSNKATVPSEWKVGTITRVIPSARNPYLLSGGSLGRCNDGDIRGYAEIGTEDSQKPRDSGEAVYVVRSGDTCDMPRDNLAETRAAQRDFRL</sequence>
<dbReference type="AlphaFoldDB" id="C0EFR9"/>
<dbReference type="PANTHER" id="PTHR34135:SF2">
    <property type="entry name" value="LYSOZYME"/>
    <property type="match status" value="1"/>
</dbReference>
<dbReference type="EMBL" id="ACEC01000093">
    <property type="protein sequence ID" value="EEG29698.1"/>
    <property type="molecule type" value="Genomic_DNA"/>
</dbReference>
<evidence type="ECO:0000256" key="3">
    <source>
        <dbReference type="ARBA" id="ARBA00023295"/>
    </source>
</evidence>
<keyword evidence="3" id="KW-0326">Glycosidase</keyword>
<comment type="caution">
    <text evidence="4">The sequence shown here is derived from an EMBL/GenBank/DDBJ whole genome shotgun (WGS) entry which is preliminary data.</text>
</comment>
<evidence type="ECO:0000313" key="4">
    <source>
        <dbReference type="EMBL" id="EEG29698.1"/>
    </source>
</evidence>
<reference evidence="4 5" key="2">
    <citation type="submission" date="2009-02" db="EMBL/GenBank/DDBJ databases">
        <title>Draft genome sequence of Clostridium methylpentosum (DSM 5476).</title>
        <authorList>
            <person name="Sudarsanam P."/>
            <person name="Ley R."/>
            <person name="Guruge J."/>
            <person name="Turnbaugh P.J."/>
            <person name="Mahowald M."/>
            <person name="Liep D."/>
            <person name="Gordon J."/>
        </authorList>
    </citation>
    <scope>NUCLEOTIDE SEQUENCE [LARGE SCALE GENOMIC DNA]</scope>
    <source>
        <strain evidence="4 5">DSM 5476</strain>
    </source>
</reference>
<gene>
    <name evidence="4" type="ORF">CLOSTMETH_02711</name>
</gene>
<keyword evidence="2 4" id="KW-0378">Hydrolase</keyword>
<reference evidence="4 5" key="1">
    <citation type="submission" date="2009-01" db="EMBL/GenBank/DDBJ databases">
        <authorList>
            <person name="Fulton L."/>
            <person name="Clifton S."/>
            <person name="Fulton B."/>
            <person name="Xu J."/>
            <person name="Minx P."/>
            <person name="Pepin K.H."/>
            <person name="Johnson M."/>
            <person name="Bhonagiri V."/>
            <person name="Nash W.E."/>
            <person name="Mardis E.R."/>
            <person name="Wilson R.K."/>
        </authorList>
    </citation>
    <scope>NUCLEOTIDE SEQUENCE [LARGE SCALE GENOMIC DNA]</scope>
    <source>
        <strain evidence="4 5">DSM 5476</strain>
    </source>
</reference>
<dbReference type="PROSITE" id="PS51904">
    <property type="entry name" value="GLYCOSYL_HYDROL_F25_2"/>
    <property type="match status" value="1"/>
</dbReference>
<evidence type="ECO:0000313" key="5">
    <source>
        <dbReference type="Proteomes" id="UP000003340"/>
    </source>
</evidence>
<dbReference type="GO" id="GO:0003796">
    <property type="term" value="F:lysozyme activity"/>
    <property type="evidence" value="ECO:0007669"/>
    <property type="project" value="InterPro"/>
</dbReference>
<protein>
    <submittedName>
        <fullName evidence="4">Glycosyl hydrolase family 25</fullName>
    </submittedName>
</protein>
<comment type="similarity">
    <text evidence="1">Belongs to the glycosyl hydrolase 25 family.</text>
</comment>
<evidence type="ECO:0000256" key="2">
    <source>
        <dbReference type="ARBA" id="ARBA00022801"/>
    </source>
</evidence>
<dbReference type="eggNOG" id="COG3757">
    <property type="taxonomic scope" value="Bacteria"/>
</dbReference>
<dbReference type="Pfam" id="PF01183">
    <property type="entry name" value="Glyco_hydro_25"/>
    <property type="match status" value="1"/>
</dbReference>
<organism evidence="4 5">
    <name type="scientific">[Clostridium] methylpentosum DSM 5476</name>
    <dbReference type="NCBI Taxonomy" id="537013"/>
    <lineage>
        <taxon>Bacteria</taxon>
        <taxon>Bacillati</taxon>
        <taxon>Bacillota</taxon>
        <taxon>Clostridia</taxon>
        <taxon>Eubacteriales</taxon>
        <taxon>Oscillospiraceae</taxon>
        <taxon>Oscillospiraceae incertae sedis</taxon>
    </lineage>
</organism>
<keyword evidence="5" id="KW-1185">Reference proteome</keyword>
<proteinExistence type="inferred from homology"/>